<sequence>MKVRVLAAVMAVVLAVVGALLVAGYVSAADERALQGLETKEVYVVATEVPAETPVSDLEEHLTKEQLPMKAVSGDAVNDLSEFKDRVTAVTLKPGEQVLASRLVDLQSLQEPGTVALPKGFHEVTVQLSADRVVGGQVKAGDTVGVFASFDEGPDGKKATELVYHEVLVTSVQGAPTATAEEPEGKAPAADAPVVPEGALLATLALNAAEAEKVVFAAEFGTIWLSNEPEDVEKNDSGVTMEDFFK</sequence>
<feature type="signal peptide" evidence="1">
    <location>
        <begin position="1"/>
        <end position="28"/>
    </location>
</feature>
<dbReference type="InterPro" id="IPR017592">
    <property type="entry name" value="Pilus_assmbl_Flp-typ_CpaB"/>
</dbReference>
<feature type="domain" description="Flp pilus assembly protein RcpC/CpaB" evidence="2">
    <location>
        <begin position="116"/>
        <end position="225"/>
    </location>
</feature>
<dbReference type="Proteomes" id="UP000638848">
    <property type="component" value="Unassembled WGS sequence"/>
</dbReference>
<evidence type="ECO:0000259" key="2">
    <source>
        <dbReference type="Pfam" id="PF16976"/>
    </source>
</evidence>
<reference evidence="3" key="1">
    <citation type="journal article" date="2014" name="Int. J. Syst. Evol. Microbiol.">
        <title>Complete genome sequence of Corynebacterium casei LMG S-19264T (=DSM 44701T), isolated from a smear-ripened cheese.</title>
        <authorList>
            <consortium name="US DOE Joint Genome Institute (JGI-PGF)"/>
            <person name="Walter F."/>
            <person name="Albersmeier A."/>
            <person name="Kalinowski J."/>
            <person name="Ruckert C."/>
        </authorList>
    </citation>
    <scope>NUCLEOTIDE SEQUENCE</scope>
    <source>
        <strain evidence="3">CGMCC 1.12187</strain>
    </source>
</reference>
<dbReference type="NCBIfam" id="TIGR03177">
    <property type="entry name" value="pilus_cpaB"/>
    <property type="match status" value="1"/>
</dbReference>
<evidence type="ECO:0000313" key="3">
    <source>
        <dbReference type="EMBL" id="GGG55745.1"/>
    </source>
</evidence>
<reference evidence="3" key="2">
    <citation type="submission" date="2020-09" db="EMBL/GenBank/DDBJ databases">
        <authorList>
            <person name="Sun Q."/>
            <person name="Zhou Y."/>
        </authorList>
    </citation>
    <scope>NUCLEOTIDE SEQUENCE</scope>
    <source>
        <strain evidence="3">CGMCC 1.12187</strain>
    </source>
</reference>
<dbReference type="AlphaFoldDB" id="A0A917GS17"/>
<dbReference type="Pfam" id="PF16976">
    <property type="entry name" value="RcpC"/>
    <property type="match status" value="1"/>
</dbReference>
<gene>
    <name evidence="3" type="ORF">GCM10011374_18340</name>
</gene>
<name>A0A917GS17_9MICC</name>
<keyword evidence="1" id="KW-0732">Signal</keyword>
<dbReference type="RefSeq" id="WP_188536421.1">
    <property type="nucleotide sequence ID" value="NZ_BMEQ01000007.1"/>
</dbReference>
<proteinExistence type="predicted"/>
<feature type="chain" id="PRO_5036918989" description="Flp pilus assembly protein RcpC/CpaB domain-containing protein" evidence="1">
    <location>
        <begin position="29"/>
        <end position="246"/>
    </location>
</feature>
<dbReference type="EMBL" id="BMEQ01000007">
    <property type="protein sequence ID" value="GGG55745.1"/>
    <property type="molecule type" value="Genomic_DNA"/>
</dbReference>
<dbReference type="InterPro" id="IPR031571">
    <property type="entry name" value="RcpC_dom"/>
</dbReference>
<keyword evidence="4" id="KW-1185">Reference proteome</keyword>
<evidence type="ECO:0000256" key="1">
    <source>
        <dbReference type="SAM" id="SignalP"/>
    </source>
</evidence>
<organism evidence="3 4">
    <name type="scientific">Kocuria dechangensis</name>
    <dbReference type="NCBI Taxonomy" id="1176249"/>
    <lineage>
        <taxon>Bacteria</taxon>
        <taxon>Bacillati</taxon>
        <taxon>Actinomycetota</taxon>
        <taxon>Actinomycetes</taxon>
        <taxon>Micrococcales</taxon>
        <taxon>Micrococcaceae</taxon>
        <taxon>Kocuria</taxon>
    </lineage>
</organism>
<comment type="caution">
    <text evidence="3">The sequence shown here is derived from an EMBL/GenBank/DDBJ whole genome shotgun (WGS) entry which is preliminary data.</text>
</comment>
<protein>
    <recommendedName>
        <fullName evidence="2">Flp pilus assembly protein RcpC/CpaB domain-containing protein</fullName>
    </recommendedName>
</protein>
<evidence type="ECO:0000313" key="4">
    <source>
        <dbReference type="Proteomes" id="UP000638848"/>
    </source>
</evidence>
<dbReference type="CDD" id="cd11614">
    <property type="entry name" value="SAF_CpaB_FlgA_like"/>
    <property type="match status" value="1"/>
</dbReference>
<accession>A0A917GS17</accession>